<evidence type="ECO:0000313" key="3">
    <source>
        <dbReference type="Proteomes" id="UP001063166"/>
    </source>
</evidence>
<feature type="region of interest" description="Disordered" evidence="1">
    <location>
        <begin position="50"/>
        <end position="70"/>
    </location>
</feature>
<keyword evidence="3" id="KW-1185">Reference proteome</keyword>
<organism evidence="2 3">
    <name type="scientific">Lyophyllum shimeji</name>
    <name type="common">Hon-shimeji</name>
    <name type="synonym">Tricholoma shimeji</name>
    <dbReference type="NCBI Taxonomy" id="47721"/>
    <lineage>
        <taxon>Eukaryota</taxon>
        <taxon>Fungi</taxon>
        <taxon>Dikarya</taxon>
        <taxon>Basidiomycota</taxon>
        <taxon>Agaricomycotina</taxon>
        <taxon>Agaricomycetes</taxon>
        <taxon>Agaricomycetidae</taxon>
        <taxon>Agaricales</taxon>
        <taxon>Tricholomatineae</taxon>
        <taxon>Lyophyllaceae</taxon>
        <taxon>Lyophyllum</taxon>
    </lineage>
</organism>
<proteinExistence type="predicted"/>
<comment type="caution">
    <text evidence="2">The sequence shown here is derived from an EMBL/GenBank/DDBJ whole genome shotgun (WGS) entry which is preliminary data.</text>
</comment>
<protein>
    <submittedName>
        <fullName evidence="2">Uncharacterized protein</fullName>
    </submittedName>
</protein>
<dbReference type="Proteomes" id="UP001063166">
    <property type="component" value="Unassembled WGS sequence"/>
</dbReference>
<reference evidence="2" key="1">
    <citation type="submission" date="2022-07" db="EMBL/GenBank/DDBJ databases">
        <title>The genome of Lyophyllum shimeji provides insight into the initial evolution of ectomycorrhizal fungal genome.</title>
        <authorList>
            <person name="Kobayashi Y."/>
            <person name="Shibata T."/>
            <person name="Hirakawa H."/>
            <person name="Shigenobu S."/>
            <person name="Nishiyama T."/>
            <person name="Yamada A."/>
            <person name="Hasebe M."/>
            <person name="Kawaguchi M."/>
        </authorList>
    </citation>
    <scope>NUCLEOTIDE SEQUENCE</scope>
    <source>
        <strain evidence="2">AT787</strain>
    </source>
</reference>
<sequence length="70" mass="8057">MHISELPVRRLDTNRNRRRYHESIRTDTLHCSPYARDLFGLSGSRTLASLRERRGRAKPDQAPARLVSAA</sequence>
<evidence type="ECO:0000256" key="1">
    <source>
        <dbReference type="SAM" id="MobiDB-lite"/>
    </source>
</evidence>
<dbReference type="AlphaFoldDB" id="A0A9P3PSG1"/>
<name>A0A9P3PSG1_LYOSH</name>
<accession>A0A9P3PSG1</accession>
<gene>
    <name evidence="2" type="ORF">LshimejAT787_0904100</name>
</gene>
<evidence type="ECO:0000313" key="2">
    <source>
        <dbReference type="EMBL" id="GLB41195.1"/>
    </source>
</evidence>
<dbReference type="EMBL" id="BRPK01000009">
    <property type="protein sequence ID" value="GLB41195.1"/>
    <property type="molecule type" value="Genomic_DNA"/>
</dbReference>